<accession>A0AAX6MFU1</accession>
<gene>
    <name evidence="1" type="ORF">Daesc_007570</name>
</gene>
<proteinExistence type="predicted"/>
<keyword evidence="2" id="KW-1185">Reference proteome</keyword>
<sequence>MTGYSHLSRICGYNTLPCFVQPAMRCHFRAPIHRSRPQHRSIGFKQNEICMRDEYKRRRRDRPAVPPARRSGLFTPYLIETTGKEVGSSRSLRDGARKLYLAFDPSRERDH</sequence>
<protein>
    <submittedName>
        <fullName evidence="1">Uncharacterized protein</fullName>
    </submittedName>
</protein>
<dbReference type="EMBL" id="JBANMG010000007">
    <property type="protein sequence ID" value="KAK6951041.1"/>
    <property type="molecule type" value="Genomic_DNA"/>
</dbReference>
<reference evidence="1 2" key="1">
    <citation type="journal article" date="2024" name="Front Chem Biol">
        <title>Unveiling the potential of Daldinia eschscholtzii MFLUCC 19-0629 through bioactivity and bioinformatics studies for enhanced sustainable agriculture production.</title>
        <authorList>
            <person name="Brooks S."/>
            <person name="Weaver J.A."/>
            <person name="Klomchit A."/>
            <person name="Alharthi S.A."/>
            <person name="Onlamun T."/>
            <person name="Nurani R."/>
            <person name="Vong T.K."/>
            <person name="Alberti F."/>
            <person name="Greco C."/>
        </authorList>
    </citation>
    <scope>NUCLEOTIDE SEQUENCE [LARGE SCALE GENOMIC DNA]</scope>
    <source>
        <strain evidence="1">MFLUCC 19-0629</strain>
    </source>
</reference>
<evidence type="ECO:0000313" key="1">
    <source>
        <dbReference type="EMBL" id="KAK6951041.1"/>
    </source>
</evidence>
<dbReference type="Proteomes" id="UP001369815">
    <property type="component" value="Unassembled WGS sequence"/>
</dbReference>
<comment type="caution">
    <text evidence="1">The sequence shown here is derived from an EMBL/GenBank/DDBJ whole genome shotgun (WGS) entry which is preliminary data.</text>
</comment>
<organism evidence="1 2">
    <name type="scientific">Daldinia eschscholtzii</name>
    <dbReference type="NCBI Taxonomy" id="292717"/>
    <lineage>
        <taxon>Eukaryota</taxon>
        <taxon>Fungi</taxon>
        <taxon>Dikarya</taxon>
        <taxon>Ascomycota</taxon>
        <taxon>Pezizomycotina</taxon>
        <taxon>Sordariomycetes</taxon>
        <taxon>Xylariomycetidae</taxon>
        <taxon>Xylariales</taxon>
        <taxon>Hypoxylaceae</taxon>
        <taxon>Daldinia</taxon>
    </lineage>
</organism>
<name>A0AAX6MFU1_9PEZI</name>
<evidence type="ECO:0000313" key="2">
    <source>
        <dbReference type="Proteomes" id="UP001369815"/>
    </source>
</evidence>
<dbReference type="AlphaFoldDB" id="A0AAX6MFU1"/>